<sequence length="35" mass="3754">MKDQNAINFKNTAGNSKSQTILRPPATAYNLAGAF</sequence>
<dbReference type="EMBL" id="AWWV01008768">
    <property type="protein sequence ID" value="OMO89294.1"/>
    <property type="molecule type" value="Genomic_DNA"/>
</dbReference>
<dbReference type="Gramene" id="OMO89294">
    <property type="protein sequence ID" value="OMO89294"/>
    <property type="gene ID" value="CCACVL1_07932"/>
</dbReference>
<accession>A0A1R3J3A0</accession>
<keyword evidence="3" id="KW-1185">Reference proteome</keyword>
<feature type="region of interest" description="Disordered" evidence="1">
    <location>
        <begin position="1"/>
        <end position="20"/>
    </location>
</feature>
<organism evidence="2 3">
    <name type="scientific">Corchorus capsularis</name>
    <name type="common">Jute</name>
    <dbReference type="NCBI Taxonomy" id="210143"/>
    <lineage>
        <taxon>Eukaryota</taxon>
        <taxon>Viridiplantae</taxon>
        <taxon>Streptophyta</taxon>
        <taxon>Embryophyta</taxon>
        <taxon>Tracheophyta</taxon>
        <taxon>Spermatophyta</taxon>
        <taxon>Magnoliopsida</taxon>
        <taxon>eudicotyledons</taxon>
        <taxon>Gunneridae</taxon>
        <taxon>Pentapetalae</taxon>
        <taxon>rosids</taxon>
        <taxon>malvids</taxon>
        <taxon>Malvales</taxon>
        <taxon>Malvaceae</taxon>
        <taxon>Grewioideae</taxon>
        <taxon>Apeibeae</taxon>
        <taxon>Corchorus</taxon>
    </lineage>
</organism>
<comment type="caution">
    <text evidence="2">The sequence shown here is derived from an EMBL/GenBank/DDBJ whole genome shotgun (WGS) entry which is preliminary data.</text>
</comment>
<evidence type="ECO:0000313" key="3">
    <source>
        <dbReference type="Proteomes" id="UP000188268"/>
    </source>
</evidence>
<evidence type="ECO:0000313" key="2">
    <source>
        <dbReference type="EMBL" id="OMO89294.1"/>
    </source>
</evidence>
<proteinExistence type="predicted"/>
<gene>
    <name evidence="2" type="ORF">CCACVL1_07932</name>
</gene>
<name>A0A1R3J3A0_COCAP</name>
<protein>
    <submittedName>
        <fullName evidence="2">Uncharacterized protein</fullName>
    </submittedName>
</protein>
<dbReference type="Proteomes" id="UP000188268">
    <property type="component" value="Unassembled WGS sequence"/>
</dbReference>
<reference evidence="2 3" key="1">
    <citation type="submission" date="2013-09" db="EMBL/GenBank/DDBJ databases">
        <title>Corchorus capsularis genome sequencing.</title>
        <authorList>
            <person name="Alam M."/>
            <person name="Haque M.S."/>
            <person name="Islam M.S."/>
            <person name="Emdad E.M."/>
            <person name="Islam M.M."/>
            <person name="Ahmed B."/>
            <person name="Halim A."/>
            <person name="Hossen Q.M.M."/>
            <person name="Hossain M.Z."/>
            <person name="Ahmed R."/>
            <person name="Khan M.M."/>
            <person name="Islam R."/>
            <person name="Rashid M.M."/>
            <person name="Khan S.A."/>
            <person name="Rahman M.S."/>
            <person name="Alam M."/>
        </authorList>
    </citation>
    <scope>NUCLEOTIDE SEQUENCE [LARGE SCALE GENOMIC DNA]</scope>
    <source>
        <strain evidence="3">cv. CVL-1</strain>
        <tissue evidence="2">Whole seedling</tissue>
    </source>
</reference>
<evidence type="ECO:0000256" key="1">
    <source>
        <dbReference type="SAM" id="MobiDB-lite"/>
    </source>
</evidence>
<dbReference type="AlphaFoldDB" id="A0A1R3J3A0"/>